<evidence type="ECO:0000313" key="2">
    <source>
        <dbReference type="Proteomes" id="UP001597197"/>
    </source>
</evidence>
<proteinExistence type="predicted"/>
<protein>
    <submittedName>
        <fullName evidence="1">Uncharacterized protein</fullName>
    </submittedName>
</protein>
<sequence>MKNIDKYKNDLKLLTAKGDELVVSMKYHCYPENIKKQIKSAFGDEEKVEEFIKNIIPFNKEYQS</sequence>
<evidence type="ECO:0000313" key="1">
    <source>
        <dbReference type="EMBL" id="MFD1875045.1"/>
    </source>
</evidence>
<dbReference type="RefSeq" id="WP_382317370.1">
    <property type="nucleotide sequence ID" value="NZ_JBHUFD010000018.1"/>
</dbReference>
<dbReference type="Proteomes" id="UP001597197">
    <property type="component" value="Unassembled WGS sequence"/>
</dbReference>
<reference evidence="2" key="1">
    <citation type="journal article" date="2019" name="Int. J. Syst. Evol. Microbiol.">
        <title>The Global Catalogue of Microorganisms (GCM) 10K type strain sequencing project: providing services to taxonomists for standard genome sequencing and annotation.</title>
        <authorList>
            <consortium name="The Broad Institute Genomics Platform"/>
            <consortium name="The Broad Institute Genome Sequencing Center for Infectious Disease"/>
            <person name="Wu L."/>
            <person name="Ma J."/>
        </authorList>
    </citation>
    <scope>NUCLEOTIDE SEQUENCE [LARGE SCALE GENOMIC DNA]</scope>
    <source>
        <strain evidence="2">CGMCC 1.15795</strain>
    </source>
</reference>
<comment type="caution">
    <text evidence="1">The sequence shown here is derived from an EMBL/GenBank/DDBJ whole genome shotgun (WGS) entry which is preliminary data.</text>
</comment>
<gene>
    <name evidence="1" type="ORF">ACFSDX_21605</name>
</gene>
<keyword evidence="2" id="KW-1185">Reference proteome</keyword>
<organism evidence="1 2">
    <name type="scientific">Hymenobacter bucti</name>
    <dbReference type="NCBI Taxonomy" id="1844114"/>
    <lineage>
        <taxon>Bacteria</taxon>
        <taxon>Pseudomonadati</taxon>
        <taxon>Bacteroidota</taxon>
        <taxon>Cytophagia</taxon>
        <taxon>Cytophagales</taxon>
        <taxon>Hymenobacteraceae</taxon>
        <taxon>Hymenobacter</taxon>
    </lineage>
</organism>
<accession>A0ABW4QZU1</accession>
<dbReference type="EMBL" id="JBHUFD010000018">
    <property type="protein sequence ID" value="MFD1875045.1"/>
    <property type="molecule type" value="Genomic_DNA"/>
</dbReference>
<name>A0ABW4QZU1_9BACT</name>